<reference evidence="2" key="1">
    <citation type="journal article" date="2022" name="Mol. Ecol. Resour.">
        <title>The genomes of chicory, endive, great burdock and yacon provide insights into Asteraceae palaeo-polyploidization history and plant inulin production.</title>
        <authorList>
            <person name="Fan W."/>
            <person name="Wang S."/>
            <person name="Wang H."/>
            <person name="Wang A."/>
            <person name="Jiang F."/>
            <person name="Liu H."/>
            <person name="Zhao H."/>
            <person name="Xu D."/>
            <person name="Zhang Y."/>
        </authorList>
    </citation>
    <scope>NUCLEOTIDE SEQUENCE [LARGE SCALE GENOMIC DNA]</scope>
    <source>
        <strain evidence="2">cv. Punajuju</strain>
    </source>
</reference>
<dbReference type="Proteomes" id="UP001055811">
    <property type="component" value="Linkage Group LG07"/>
</dbReference>
<name>A0ACB9AGX9_CICIN</name>
<protein>
    <submittedName>
        <fullName evidence="1">Uncharacterized protein</fullName>
    </submittedName>
</protein>
<keyword evidence="2" id="KW-1185">Reference proteome</keyword>
<reference evidence="1 2" key="2">
    <citation type="journal article" date="2022" name="Mol. Ecol. Resour.">
        <title>The genomes of chicory, endive, great burdock and yacon provide insights into Asteraceae paleo-polyploidization history and plant inulin production.</title>
        <authorList>
            <person name="Fan W."/>
            <person name="Wang S."/>
            <person name="Wang H."/>
            <person name="Wang A."/>
            <person name="Jiang F."/>
            <person name="Liu H."/>
            <person name="Zhao H."/>
            <person name="Xu D."/>
            <person name="Zhang Y."/>
        </authorList>
    </citation>
    <scope>NUCLEOTIDE SEQUENCE [LARGE SCALE GENOMIC DNA]</scope>
    <source>
        <strain evidence="2">cv. Punajuju</strain>
        <tissue evidence="1">Leaves</tissue>
    </source>
</reference>
<sequence>MVVVYRSRCHVRVEVLNFWKGERRYVLKSHKKKICSYVRWTEIAKVVSGRKGTILVSDKVNTSDWRNGALVKKTFGEALESHWLKWKNQQIFFDVND</sequence>
<evidence type="ECO:0000313" key="1">
    <source>
        <dbReference type="EMBL" id="KAI3709221.1"/>
    </source>
</evidence>
<accession>A0ACB9AGX9</accession>
<comment type="caution">
    <text evidence="1">The sequence shown here is derived from an EMBL/GenBank/DDBJ whole genome shotgun (WGS) entry which is preliminary data.</text>
</comment>
<gene>
    <name evidence="1" type="ORF">L2E82_38980</name>
</gene>
<dbReference type="EMBL" id="CM042015">
    <property type="protein sequence ID" value="KAI3709221.1"/>
    <property type="molecule type" value="Genomic_DNA"/>
</dbReference>
<organism evidence="1 2">
    <name type="scientific">Cichorium intybus</name>
    <name type="common">Chicory</name>
    <dbReference type="NCBI Taxonomy" id="13427"/>
    <lineage>
        <taxon>Eukaryota</taxon>
        <taxon>Viridiplantae</taxon>
        <taxon>Streptophyta</taxon>
        <taxon>Embryophyta</taxon>
        <taxon>Tracheophyta</taxon>
        <taxon>Spermatophyta</taxon>
        <taxon>Magnoliopsida</taxon>
        <taxon>eudicotyledons</taxon>
        <taxon>Gunneridae</taxon>
        <taxon>Pentapetalae</taxon>
        <taxon>asterids</taxon>
        <taxon>campanulids</taxon>
        <taxon>Asterales</taxon>
        <taxon>Asteraceae</taxon>
        <taxon>Cichorioideae</taxon>
        <taxon>Cichorieae</taxon>
        <taxon>Cichoriinae</taxon>
        <taxon>Cichorium</taxon>
    </lineage>
</organism>
<evidence type="ECO:0000313" key="2">
    <source>
        <dbReference type="Proteomes" id="UP001055811"/>
    </source>
</evidence>
<proteinExistence type="predicted"/>